<reference evidence="1" key="1">
    <citation type="submission" date="2023-01" db="EMBL/GenBank/DDBJ databases">
        <title>Human gut microbiome strain richness.</title>
        <authorList>
            <person name="Chen-Liaw A."/>
        </authorList>
    </citation>
    <scope>NUCLEOTIDE SEQUENCE</scope>
    <source>
        <strain evidence="1">B1_m1001713B170214d0_201011</strain>
    </source>
</reference>
<evidence type="ECO:0000313" key="1">
    <source>
        <dbReference type="EMBL" id="MDB2000359.1"/>
    </source>
</evidence>
<sequence length="17" mass="1923">MLTFGILLVALISYLKK</sequence>
<evidence type="ECO:0000313" key="2">
    <source>
        <dbReference type="Proteomes" id="UP001300871"/>
    </source>
</evidence>
<organism evidence="1 2">
    <name type="scientific">Clostridium symbiosum</name>
    <name type="common">Bacteroides symbiosus</name>
    <dbReference type="NCBI Taxonomy" id="1512"/>
    <lineage>
        <taxon>Bacteria</taxon>
        <taxon>Bacillati</taxon>
        <taxon>Bacillota</taxon>
        <taxon>Clostridia</taxon>
        <taxon>Lachnospirales</taxon>
        <taxon>Lachnospiraceae</taxon>
        <taxon>Otoolea</taxon>
    </lineage>
</organism>
<comment type="caution">
    <text evidence="1">The sequence shown here is derived from an EMBL/GenBank/DDBJ whole genome shotgun (WGS) entry which is preliminary data.</text>
</comment>
<protein>
    <submittedName>
        <fullName evidence="1">Uncharacterized protein</fullName>
    </submittedName>
</protein>
<accession>A0AAW6ASG6</accession>
<proteinExistence type="predicted"/>
<dbReference type="EMBL" id="JAQLGM010000018">
    <property type="protein sequence ID" value="MDB2000359.1"/>
    <property type="molecule type" value="Genomic_DNA"/>
</dbReference>
<dbReference type="AlphaFoldDB" id="A0AAW6ASG6"/>
<gene>
    <name evidence="1" type="ORF">PM006_09115</name>
</gene>
<name>A0AAW6ASG6_CLOSY</name>
<dbReference type="Proteomes" id="UP001300871">
    <property type="component" value="Unassembled WGS sequence"/>
</dbReference>